<dbReference type="OrthoDB" id="10615049at2759"/>
<gene>
    <name evidence="1" type="ORF">PACLA_8A051235</name>
</gene>
<reference evidence="1" key="1">
    <citation type="submission" date="2020-04" db="EMBL/GenBank/DDBJ databases">
        <authorList>
            <person name="Alioto T."/>
            <person name="Alioto T."/>
            <person name="Gomez Garrido J."/>
        </authorList>
    </citation>
    <scope>NUCLEOTIDE SEQUENCE</scope>
    <source>
        <strain evidence="1">A484AB</strain>
    </source>
</reference>
<comment type="caution">
    <text evidence="1">The sequence shown here is derived from an EMBL/GenBank/DDBJ whole genome shotgun (WGS) entry which is preliminary data.</text>
</comment>
<name>A0A6S7LQT4_PARCT</name>
<sequence length="242" mass="27137">MDNKQMNQLLRLVLLVVATTFAPIWIPVAVITVVPTFLILAEIISTIALGITTVLTIILGTFGIPLLFSTTVTAGMYMTYKAFVKIAVKAQCFLFNLKQFLNFLVKFNLKQFLNVAFESFNFMAARNYNELPLSARKLESKGLPIVNRFVANGKREQLVYEEESETESETVVSRAGRPRATHVPFSKTNSIPLFDLSDVDDGDEIEIIFNSVEELHSVIYALCKSARNCAVLCNVSRRNTVR</sequence>
<proteinExistence type="predicted"/>
<keyword evidence="2" id="KW-1185">Reference proteome</keyword>
<organism evidence="1 2">
    <name type="scientific">Paramuricea clavata</name>
    <name type="common">Red gorgonian</name>
    <name type="synonym">Violescent sea-whip</name>
    <dbReference type="NCBI Taxonomy" id="317549"/>
    <lineage>
        <taxon>Eukaryota</taxon>
        <taxon>Metazoa</taxon>
        <taxon>Cnidaria</taxon>
        <taxon>Anthozoa</taxon>
        <taxon>Octocorallia</taxon>
        <taxon>Malacalcyonacea</taxon>
        <taxon>Plexauridae</taxon>
        <taxon>Paramuricea</taxon>
    </lineage>
</organism>
<protein>
    <submittedName>
        <fullName evidence="1">Uncharacterized protein</fullName>
    </submittedName>
</protein>
<dbReference type="EMBL" id="CACRXK020027904">
    <property type="protein sequence ID" value="CAB4041182.1"/>
    <property type="molecule type" value="Genomic_DNA"/>
</dbReference>
<dbReference type="AlphaFoldDB" id="A0A6S7LQT4"/>
<accession>A0A6S7LQT4</accession>
<evidence type="ECO:0000313" key="2">
    <source>
        <dbReference type="Proteomes" id="UP001152795"/>
    </source>
</evidence>
<evidence type="ECO:0000313" key="1">
    <source>
        <dbReference type="EMBL" id="CAB4041182.1"/>
    </source>
</evidence>
<dbReference type="Proteomes" id="UP001152795">
    <property type="component" value="Unassembled WGS sequence"/>
</dbReference>